<dbReference type="RefSeq" id="WP_378998835.1">
    <property type="nucleotide sequence ID" value="NZ_JBHSMT010000028.1"/>
</dbReference>
<evidence type="ECO:0000313" key="1">
    <source>
        <dbReference type="EMBL" id="MFC5475492.1"/>
    </source>
</evidence>
<name>A0ABW0MEW3_9BURK</name>
<sequence>MRLADVAELGRLPAQLRMRAESLVVAQLPAGALTADVPVAAVAERARLQLPVLIAWLPVESGARIHIVREAGATGLHHMEQASEAQCVELLHPLKRNQAITAGDIQDAACNSGERDAGNMAATKASVRYDAAGRVVRASADLAAGAVLPTMFRGSLAQFRSGDPLQIASRIGPVVAERTVTAMQDGAPGRGAFVKSKDGEIFSARLPAYSAARSTTMIASQP</sequence>
<organism evidence="1 2">
    <name type="scientific">Paraherbaspirillum soli</name>
    <dbReference type="NCBI Taxonomy" id="631222"/>
    <lineage>
        <taxon>Bacteria</taxon>
        <taxon>Pseudomonadati</taxon>
        <taxon>Pseudomonadota</taxon>
        <taxon>Betaproteobacteria</taxon>
        <taxon>Burkholderiales</taxon>
        <taxon>Oxalobacteraceae</taxon>
        <taxon>Paraherbaspirillum</taxon>
    </lineage>
</organism>
<comment type="caution">
    <text evidence="1">The sequence shown here is derived from an EMBL/GenBank/DDBJ whole genome shotgun (WGS) entry which is preliminary data.</text>
</comment>
<dbReference type="EMBL" id="JBHSMT010000028">
    <property type="protein sequence ID" value="MFC5475492.1"/>
    <property type="molecule type" value="Genomic_DNA"/>
</dbReference>
<keyword evidence="2" id="KW-1185">Reference proteome</keyword>
<evidence type="ECO:0000313" key="2">
    <source>
        <dbReference type="Proteomes" id="UP001596045"/>
    </source>
</evidence>
<reference evidence="2" key="1">
    <citation type="journal article" date="2019" name="Int. J. Syst. Evol. Microbiol.">
        <title>The Global Catalogue of Microorganisms (GCM) 10K type strain sequencing project: providing services to taxonomists for standard genome sequencing and annotation.</title>
        <authorList>
            <consortium name="The Broad Institute Genomics Platform"/>
            <consortium name="The Broad Institute Genome Sequencing Center for Infectious Disease"/>
            <person name="Wu L."/>
            <person name="Ma J."/>
        </authorList>
    </citation>
    <scope>NUCLEOTIDE SEQUENCE [LARGE SCALE GENOMIC DNA]</scope>
    <source>
        <strain evidence="2">JCM 17066</strain>
    </source>
</reference>
<accession>A0ABW0MEW3</accession>
<gene>
    <name evidence="1" type="ORF">ACFPM8_16140</name>
</gene>
<protein>
    <recommendedName>
        <fullName evidence="3">Flagella basal body P-ring formation protein FlgA C-terminal domain-containing protein</fullName>
    </recommendedName>
</protein>
<dbReference type="Proteomes" id="UP001596045">
    <property type="component" value="Unassembled WGS sequence"/>
</dbReference>
<proteinExistence type="predicted"/>
<evidence type="ECO:0008006" key="3">
    <source>
        <dbReference type="Google" id="ProtNLM"/>
    </source>
</evidence>